<evidence type="ECO:0000313" key="2">
    <source>
        <dbReference type="EMBL" id="KAL1521436.1"/>
    </source>
</evidence>
<sequence>MSNGSRPRIIWSFWNTLAVPEAVATNVFTWSARNPTYVVRLLNAQSVACYLPDDTFADIASVPLRTDLIRLALLYRYGGVWMDALNVLVEPLDAFIPWASLEAGGLYAISDATYSNPNTTDFVESWMLASCRGSPTIKRWLHLLTNLVRSNNGGVKGIISSRIYDQKTLAAYAKINALLPAPGGPTHWAEYLVICAAFTFLYHHRADFRHVVETSRLDETHSVGYMLQLHYNWSMSEVNKALLARMGTHPLHERLMSSRIIKVSTNNMGIINARRGVLRHILGPPPTDDSRPRHAFQLVLARYDEPLDWSNQYRGVRAIYNMGAPVPHNSRHRMDYYSERPDLSTDAEAFLAYVEDHYDLLPEYVAFSRGAIDSSFAWVRRDYGAPMFGSMLEEARRNGCSNSHAAHPDSDGEFGFRFTSSPHSAAKRRAIGRRTASNFGEFFHDVLGLQLAPGELLRVFPDGMLVVSRAHILSRSRAYYSQMRRRLGASGGAVEAQYTERSWYHIFRCADLTLQNPPPPPIDCAANFDTPTGCCGYEHVFVPEAERCPAHRPVCVDNLPGKHWGHCVERGAAAAAVDRRKPVVPIDCAGHYNHSTGCCGFSHMYVPERERCPSHLPICVDNLPGKHWGHCVTA</sequence>
<dbReference type="Pfam" id="PF05704">
    <property type="entry name" value="Caps_synth"/>
    <property type="match status" value="1"/>
</dbReference>
<dbReference type="Pfam" id="PF11913">
    <property type="entry name" value="DUF3431"/>
    <property type="match status" value="1"/>
</dbReference>
<protein>
    <recommendedName>
        <fullName evidence="4">Protein xylosyltransferase</fullName>
    </recommendedName>
</protein>
<feature type="chain" id="PRO_5044232904" description="Protein xylosyltransferase" evidence="1">
    <location>
        <begin position="25"/>
        <end position="634"/>
    </location>
</feature>
<dbReference type="EMBL" id="JBGBPQ010000007">
    <property type="protein sequence ID" value="KAL1521436.1"/>
    <property type="molecule type" value="Genomic_DNA"/>
</dbReference>
<feature type="signal peptide" evidence="1">
    <location>
        <begin position="1"/>
        <end position="24"/>
    </location>
</feature>
<evidence type="ECO:0000313" key="3">
    <source>
        <dbReference type="Proteomes" id="UP001515480"/>
    </source>
</evidence>
<name>A0AB34JHU6_PRYPA</name>
<evidence type="ECO:0008006" key="4">
    <source>
        <dbReference type="Google" id="ProtNLM"/>
    </source>
</evidence>
<dbReference type="InterPro" id="IPR008441">
    <property type="entry name" value="AfumC-like_glycosyl_Trfase"/>
</dbReference>
<dbReference type="GO" id="GO:0016757">
    <property type="term" value="F:glycosyltransferase activity"/>
    <property type="evidence" value="ECO:0007669"/>
    <property type="project" value="InterPro"/>
</dbReference>
<dbReference type="InterPro" id="IPR021838">
    <property type="entry name" value="DUF3431"/>
</dbReference>
<evidence type="ECO:0000256" key="1">
    <source>
        <dbReference type="SAM" id="SignalP"/>
    </source>
</evidence>
<reference evidence="2 3" key="1">
    <citation type="journal article" date="2024" name="Science">
        <title>Giant polyketide synthase enzymes in the biosynthesis of giant marine polyether toxins.</title>
        <authorList>
            <person name="Fallon T.R."/>
            <person name="Shende V.V."/>
            <person name="Wierzbicki I.H."/>
            <person name="Pendleton A.L."/>
            <person name="Watervoot N.F."/>
            <person name="Auber R.P."/>
            <person name="Gonzalez D.J."/>
            <person name="Wisecaver J.H."/>
            <person name="Moore B.S."/>
        </authorList>
    </citation>
    <scope>NUCLEOTIDE SEQUENCE [LARGE SCALE GENOMIC DNA]</scope>
    <source>
        <strain evidence="2 3">12B1</strain>
    </source>
</reference>
<dbReference type="InterPro" id="IPR029044">
    <property type="entry name" value="Nucleotide-diphossugar_trans"/>
</dbReference>
<accession>A0AB34JHU6</accession>
<dbReference type="Proteomes" id="UP001515480">
    <property type="component" value="Unassembled WGS sequence"/>
</dbReference>
<dbReference type="Gene3D" id="3.90.550.20">
    <property type="match status" value="1"/>
</dbReference>
<dbReference type="PANTHER" id="PTHR37490:SF1">
    <property type="entry name" value="GLYCOSYLTRANSFERASE 2-LIKE DOMAIN-CONTAINING PROTEIN"/>
    <property type="match status" value="1"/>
</dbReference>
<keyword evidence="3" id="KW-1185">Reference proteome</keyword>
<keyword evidence="1" id="KW-0732">Signal</keyword>
<comment type="caution">
    <text evidence="2">The sequence shown here is derived from an EMBL/GenBank/DDBJ whole genome shotgun (WGS) entry which is preliminary data.</text>
</comment>
<dbReference type="PANTHER" id="PTHR37490">
    <property type="entry name" value="EXPRESSED PROTEIN"/>
    <property type="match status" value="1"/>
</dbReference>
<organism evidence="2 3">
    <name type="scientific">Prymnesium parvum</name>
    <name type="common">Toxic golden alga</name>
    <dbReference type="NCBI Taxonomy" id="97485"/>
    <lineage>
        <taxon>Eukaryota</taxon>
        <taxon>Haptista</taxon>
        <taxon>Haptophyta</taxon>
        <taxon>Prymnesiophyceae</taxon>
        <taxon>Prymnesiales</taxon>
        <taxon>Prymnesiaceae</taxon>
        <taxon>Prymnesium</taxon>
    </lineage>
</organism>
<proteinExistence type="predicted"/>
<gene>
    <name evidence="2" type="ORF">AB1Y20_021100</name>
</gene>
<dbReference type="AlphaFoldDB" id="A0AB34JHU6"/>
<dbReference type="SUPFAM" id="SSF53448">
    <property type="entry name" value="Nucleotide-diphospho-sugar transferases"/>
    <property type="match status" value="1"/>
</dbReference>